<sequence length="873" mass="95968">MPKQHRHHRPQPHHRQDTSVSQSLLSPESPPRHESNHHSVDRSPHVISSRRKPPPTYPQSLSASPAQYTHYYQQDGSTSVMRSRIPSPYSQASQSHSFGQPGRVEHLSASPTSSNLPTRTVSSSRRASTRNKLYPKGVQPGPRPWGLDFSRQEDPDDFLHTPDHKDNDQGDSIFSARGLANLGCLAIVAIGLFTLFAGYPLIAYFRRPEIPRLGPLLNIAKIPEFPGNWGLIDKDTPREAYRYTSLHHGGELQLVFSDEFNRDGRSFYPGDDPFWEAVDLHYWGTNNLEWYDPQAITTINGSLRITLSEKQTHGLNYEGGMIQTWNKFCFTGGLVVANVMLPGRSDVAGLWPAVWTMGNLGRAGYGATNDGMWPYSYDACDVGTLQNQTLNGLPEAATRDGDGEYGGVLSYAAGQRLSRCTCPGEPHPGPKHPDGSFVGRSAPEIDMIEAQVGTSFSPPGGRSSGEVSQSGQWAPFNYAYDWFDEGNLIINDPNITALNSYKGGIRQQATSCITKTNQACYSDMPNPCFSVYGFEYKPGGFHPSFPLATLILKLYLGYNDGYITWLTDNKQVGTILSAGMAADPRVEISARPVPQEPLYLIVNLGLSHGFGTVDLDNLVFPTSMYIDYIRVYQHPDEINIGCDPKDFPTTAYIEQYIEAYQNYNLTTWEDDYKQPKGLLQAFVCVDRKSMTFGVSPAAPRLNEPQASVTSPVRTCDRNGNTLGPDVKSGCDGGTAFTCTNNAPWAVDNNTAYGFAAVRLSGQTESRWCCACYELTFTNGPASGKKMIVQATNTGGDLGNNHFDILIPGGGVGIFTQGCPAQFGSWNGGAQYGGVSSRDQCSQLPQAVQAGCQFRWDFLGGADNPNWMYPLLRH</sequence>
<dbReference type="PANTHER" id="PTHR31361">
    <property type="entry name" value="BETA-GLUCAN SYNTHESIS-ASSOCIATED PROTEIN KRE6-RELATED"/>
    <property type="match status" value="1"/>
</dbReference>
<reference evidence="20 21" key="1">
    <citation type="submission" date="2015-12" db="EMBL/GenBank/DDBJ databases">
        <title>Draft genome sequence of Moniliophthora roreri, the causal agent of frosty pod rot of cacao.</title>
        <authorList>
            <person name="Aime M.C."/>
            <person name="Diaz-Valderrama J.R."/>
            <person name="Kijpornyongpan T."/>
            <person name="Phillips-Mora W."/>
        </authorList>
    </citation>
    <scope>NUCLEOTIDE SEQUENCE [LARGE SCALE GENOMIC DNA]</scope>
    <source>
        <strain evidence="20 21">MCA 2952</strain>
    </source>
</reference>
<evidence type="ECO:0000256" key="2">
    <source>
        <dbReference type="ARBA" id="ARBA00004606"/>
    </source>
</evidence>
<keyword evidence="6 18" id="KW-0812">Transmembrane</keyword>
<evidence type="ECO:0000256" key="5">
    <source>
        <dbReference type="ARBA" id="ARBA00012601"/>
    </source>
</evidence>
<evidence type="ECO:0000256" key="17">
    <source>
        <dbReference type="SAM" id="MobiDB-lite"/>
    </source>
</evidence>
<keyword evidence="9 18" id="KW-1133">Transmembrane helix</keyword>
<keyword evidence="14" id="KW-0326">Glycosidase</keyword>
<dbReference type="EC" id="3.2.1.4" evidence="5"/>
<evidence type="ECO:0000256" key="9">
    <source>
        <dbReference type="ARBA" id="ARBA00022989"/>
    </source>
</evidence>
<keyword evidence="11 18" id="KW-0472">Membrane</keyword>
<feature type="compositionally biased region" description="Basic and acidic residues" evidence="17">
    <location>
        <begin position="150"/>
        <end position="166"/>
    </location>
</feature>
<evidence type="ECO:0000313" key="20">
    <source>
        <dbReference type="EMBL" id="KTB40058.1"/>
    </source>
</evidence>
<evidence type="ECO:0000256" key="14">
    <source>
        <dbReference type="ARBA" id="ARBA00023295"/>
    </source>
</evidence>
<dbReference type="GO" id="GO:0015926">
    <property type="term" value="F:glucosidase activity"/>
    <property type="evidence" value="ECO:0007669"/>
    <property type="project" value="TreeGrafter"/>
</dbReference>
<dbReference type="Pfam" id="PF03935">
    <property type="entry name" value="SKN1_KRE6_Sbg1"/>
    <property type="match status" value="1"/>
</dbReference>
<dbReference type="SUPFAM" id="SSF49899">
    <property type="entry name" value="Concanavalin A-like lectins/glucanases"/>
    <property type="match status" value="1"/>
</dbReference>
<evidence type="ECO:0000256" key="7">
    <source>
        <dbReference type="ARBA" id="ARBA00022801"/>
    </source>
</evidence>
<name>A0A0W0FV60_MONRR</name>
<organism evidence="20 21">
    <name type="scientific">Moniliophthora roreri</name>
    <name type="common">Frosty pod rot fungus</name>
    <name type="synonym">Monilia roreri</name>
    <dbReference type="NCBI Taxonomy" id="221103"/>
    <lineage>
        <taxon>Eukaryota</taxon>
        <taxon>Fungi</taxon>
        <taxon>Dikarya</taxon>
        <taxon>Basidiomycota</taxon>
        <taxon>Agaricomycotina</taxon>
        <taxon>Agaricomycetes</taxon>
        <taxon>Agaricomycetidae</taxon>
        <taxon>Agaricales</taxon>
        <taxon>Marasmiineae</taxon>
        <taxon>Marasmiaceae</taxon>
        <taxon>Moniliophthora</taxon>
    </lineage>
</organism>
<evidence type="ECO:0000256" key="13">
    <source>
        <dbReference type="ARBA" id="ARBA00023277"/>
    </source>
</evidence>
<evidence type="ECO:0000256" key="16">
    <source>
        <dbReference type="ARBA" id="ARBA00023326"/>
    </source>
</evidence>
<keyword evidence="13" id="KW-0119">Carbohydrate metabolism</keyword>
<comment type="caution">
    <text evidence="20">The sequence shown here is derived from an EMBL/GenBank/DDBJ whole genome shotgun (WGS) entry which is preliminary data.</text>
</comment>
<comment type="catalytic activity">
    <reaction evidence="1">
        <text>Endohydrolysis of (1-&gt;4)-beta-D-glucosidic linkages in cellulose, lichenin and cereal beta-D-glucans.</text>
        <dbReference type="EC" id="3.2.1.4"/>
    </reaction>
</comment>
<dbReference type="InterPro" id="IPR000334">
    <property type="entry name" value="Glyco_hydro_45"/>
</dbReference>
<evidence type="ECO:0000256" key="10">
    <source>
        <dbReference type="ARBA" id="ARBA00023001"/>
    </source>
</evidence>
<accession>A0A0W0FV60</accession>
<evidence type="ECO:0000256" key="15">
    <source>
        <dbReference type="ARBA" id="ARBA00023316"/>
    </source>
</evidence>
<proteinExistence type="inferred from homology"/>
<keyword evidence="7" id="KW-0378">Hydrolase</keyword>
<evidence type="ECO:0000256" key="1">
    <source>
        <dbReference type="ARBA" id="ARBA00000966"/>
    </source>
</evidence>
<dbReference type="InterPro" id="IPR013320">
    <property type="entry name" value="ConA-like_dom_sf"/>
</dbReference>
<evidence type="ECO:0000256" key="6">
    <source>
        <dbReference type="ARBA" id="ARBA00022692"/>
    </source>
</evidence>
<keyword evidence="12" id="KW-0325">Glycoprotein</keyword>
<dbReference type="PROSITE" id="PS51762">
    <property type="entry name" value="GH16_2"/>
    <property type="match status" value="1"/>
</dbReference>
<feature type="compositionally biased region" description="Basic and acidic residues" evidence="17">
    <location>
        <begin position="30"/>
        <end position="44"/>
    </location>
</feature>
<dbReference type="GO" id="GO:0008810">
    <property type="term" value="F:cellulase activity"/>
    <property type="evidence" value="ECO:0007669"/>
    <property type="project" value="UniProtKB-EC"/>
</dbReference>
<dbReference type="InterPro" id="IPR036908">
    <property type="entry name" value="RlpA-like_sf"/>
</dbReference>
<dbReference type="InterPro" id="IPR000757">
    <property type="entry name" value="Beta-glucanase-like"/>
</dbReference>
<keyword evidence="8" id="KW-0735">Signal-anchor</keyword>
<feature type="compositionally biased region" description="Polar residues" evidence="17">
    <location>
        <begin position="88"/>
        <end position="98"/>
    </location>
</feature>
<dbReference type="Proteomes" id="UP000054988">
    <property type="component" value="Unassembled WGS sequence"/>
</dbReference>
<dbReference type="Gene3D" id="2.60.120.200">
    <property type="match status" value="2"/>
</dbReference>
<evidence type="ECO:0000256" key="8">
    <source>
        <dbReference type="ARBA" id="ARBA00022968"/>
    </source>
</evidence>
<dbReference type="GO" id="GO:0006078">
    <property type="term" value="P:(1-&gt;6)-beta-D-glucan biosynthetic process"/>
    <property type="evidence" value="ECO:0007669"/>
    <property type="project" value="TreeGrafter"/>
</dbReference>
<dbReference type="eggNOG" id="ENOG502QR13">
    <property type="taxonomic scope" value="Eukaryota"/>
</dbReference>
<keyword evidence="16" id="KW-0624">Polysaccharide degradation</keyword>
<feature type="domain" description="GH16" evidence="19">
    <location>
        <begin position="231"/>
        <end position="637"/>
    </location>
</feature>
<dbReference type="Gene3D" id="2.40.40.10">
    <property type="entry name" value="RlpA-like domain"/>
    <property type="match status" value="1"/>
</dbReference>
<feature type="compositionally biased region" description="Polar residues" evidence="17">
    <location>
        <begin position="58"/>
        <end position="81"/>
    </location>
</feature>
<evidence type="ECO:0000313" key="21">
    <source>
        <dbReference type="Proteomes" id="UP000054988"/>
    </source>
</evidence>
<evidence type="ECO:0000256" key="3">
    <source>
        <dbReference type="ARBA" id="ARBA00007793"/>
    </source>
</evidence>
<comment type="similarity">
    <text evidence="3">Belongs to the glycosyl hydrolase 45 (cellulase K) family.</text>
</comment>
<gene>
    <name evidence="20" type="ORF">WG66_7340</name>
</gene>
<dbReference type="GO" id="GO:0005886">
    <property type="term" value="C:plasma membrane"/>
    <property type="evidence" value="ECO:0007669"/>
    <property type="project" value="TreeGrafter"/>
</dbReference>
<dbReference type="InterPro" id="IPR005629">
    <property type="entry name" value="Skn1/Kre6/Sbg1"/>
</dbReference>
<keyword evidence="10" id="KW-0136">Cellulose degradation</keyword>
<evidence type="ECO:0000256" key="4">
    <source>
        <dbReference type="ARBA" id="ARBA00010962"/>
    </source>
</evidence>
<evidence type="ECO:0000259" key="19">
    <source>
        <dbReference type="PROSITE" id="PS51762"/>
    </source>
</evidence>
<dbReference type="Pfam" id="PF02015">
    <property type="entry name" value="Glyco_hydro_45"/>
    <property type="match status" value="1"/>
</dbReference>
<dbReference type="GO" id="GO:0030245">
    <property type="term" value="P:cellulose catabolic process"/>
    <property type="evidence" value="ECO:0007669"/>
    <property type="project" value="UniProtKB-KW"/>
</dbReference>
<dbReference type="EMBL" id="LATX01001611">
    <property type="protein sequence ID" value="KTB40058.1"/>
    <property type="molecule type" value="Genomic_DNA"/>
</dbReference>
<dbReference type="SUPFAM" id="SSF50685">
    <property type="entry name" value="Barwin-like endoglucanases"/>
    <property type="match status" value="1"/>
</dbReference>
<feature type="compositionally biased region" description="Basic residues" evidence="17">
    <location>
        <begin position="1"/>
        <end position="13"/>
    </location>
</feature>
<feature type="transmembrane region" description="Helical" evidence="18">
    <location>
        <begin position="179"/>
        <end position="202"/>
    </location>
</feature>
<dbReference type="GO" id="GO:0031505">
    <property type="term" value="P:fungal-type cell wall organization"/>
    <property type="evidence" value="ECO:0007669"/>
    <property type="project" value="TreeGrafter"/>
</dbReference>
<keyword evidence="15" id="KW-0961">Cell wall biogenesis/degradation</keyword>
<evidence type="ECO:0000256" key="11">
    <source>
        <dbReference type="ARBA" id="ARBA00023136"/>
    </source>
</evidence>
<dbReference type="PANTHER" id="PTHR31361:SF1">
    <property type="entry name" value="BETA-GLUCAN SYNTHESIS-ASSOCIATED PROTEIN KRE6-RELATED"/>
    <property type="match status" value="1"/>
</dbReference>
<comment type="subcellular location">
    <subcellularLocation>
        <location evidence="2">Membrane</location>
        <topology evidence="2">Single-pass type II membrane protein</topology>
    </subcellularLocation>
</comment>
<dbReference type="AlphaFoldDB" id="A0A0W0FV60"/>
<feature type="region of interest" description="Disordered" evidence="17">
    <location>
        <begin position="1"/>
        <end position="166"/>
    </location>
</feature>
<comment type="similarity">
    <text evidence="4">Belongs to the SKN1/KRE6 family.</text>
</comment>
<protein>
    <recommendedName>
        <fullName evidence="5">cellulase</fullName>
        <ecNumber evidence="5">3.2.1.4</ecNumber>
    </recommendedName>
</protein>
<evidence type="ECO:0000256" key="12">
    <source>
        <dbReference type="ARBA" id="ARBA00023180"/>
    </source>
</evidence>
<dbReference type="FunFam" id="2.60.120.200:FF:000135">
    <property type="entry name" value="Related to KRE6-glucan synthase subunit"/>
    <property type="match status" value="1"/>
</dbReference>
<evidence type="ECO:0000256" key="18">
    <source>
        <dbReference type="SAM" id="Phobius"/>
    </source>
</evidence>
<dbReference type="GO" id="GO:0005789">
    <property type="term" value="C:endoplasmic reticulum membrane"/>
    <property type="evidence" value="ECO:0007669"/>
    <property type="project" value="TreeGrafter"/>
</dbReference>